<evidence type="ECO:0000256" key="1">
    <source>
        <dbReference type="SAM" id="MobiDB-lite"/>
    </source>
</evidence>
<dbReference type="RefSeq" id="WP_248649411.1">
    <property type="nucleotide sequence ID" value="NZ_CP096659.1"/>
</dbReference>
<dbReference type="EMBL" id="CP096659">
    <property type="protein sequence ID" value="UPV73355.1"/>
    <property type="molecule type" value="Genomic_DNA"/>
</dbReference>
<name>A0A8U0HQP3_9EURY</name>
<dbReference type="AlphaFoldDB" id="A0A8U0HQP3"/>
<accession>A0A8U0HQP3</accession>
<feature type="compositionally biased region" description="Basic and acidic residues" evidence="1">
    <location>
        <begin position="85"/>
        <end position="94"/>
    </location>
</feature>
<evidence type="ECO:0000313" key="3">
    <source>
        <dbReference type="Proteomes" id="UP000830729"/>
    </source>
</evidence>
<gene>
    <name evidence="2" type="ORF">M0R89_12455</name>
</gene>
<proteinExistence type="predicted"/>
<keyword evidence="3" id="KW-1185">Reference proteome</keyword>
<dbReference type="Proteomes" id="UP000830729">
    <property type="component" value="Chromosome"/>
</dbReference>
<feature type="compositionally biased region" description="Polar residues" evidence="1">
    <location>
        <begin position="65"/>
        <end position="74"/>
    </location>
</feature>
<sequence>MELTWLIPASVLLVGVGYVTVRRAPRPRFVNWTLLGASLFALATRDLFRSRERGQSAPAARESATETANRQSATRQPANRRPANRRPDRDDDPQRTPLFVRLRRRVAGWLN</sequence>
<evidence type="ECO:0000313" key="2">
    <source>
        <dbReference type="EMBL" id="UPV73355.1"/>
    </source>
</evidence>
<dbReference type="GeneID" id="72186024"/>
<feature type="region of interest" description="Disordered" evidence="1">
    <location>
        <begin position="51"/>
        <end position="98"/>
    </location>
</feature>
<dbReference type="KEGG" id="halx:M0R89_12455"/>
<protein>
    <submittedName>
        <fullName evidence="2">Uncharacterized protein</fullName>
    </submittedName>
</protein>
<organism evidence="2 3">
    <name type="scientific">Halorussus limi</name>
    <dbReference type="NCBI Taxonomy" id="2938695"/>
    <lineage>
        <taxon>Archaea</taxon>
        <taxon>Methanobacteriati</taxon>
        <taxon>Methanobacteriota</taxon>
        <taxon>Stenosarchaea group</taxon>
        <taxon>Halobacteria</taxon>
        <taxon>Halobacteriales</taxon>
        <taxon>Haladaptataceae</taxon>
        <taxon>Halorussus</taxon>
    </lineage>
</organism>
<reference evidence="2 3" key="1">
    <citation type="submission" date="2022-04" db="EMBL/GenBank/DDBJ databases">
        <title>Diverse halophilic archaea isolated from saline environments.</title>
        <authorList>
            <person name="Cui H.-L."/>
        </authorList>
    </citation>
    <scope>NUCLEOTIDE SEQUENCE [LARGE SCALE GENOMIC DNA]</scope>
    <source>
        <strain evidence="2 3">XZYJT49</strain>
    </source>
</reference>